<evidence type="ECO:0008006" key="6">
    <source>
        <dbReference type="Google" id="ProtNLM"/>
    </source>
</evidence>
<comment type="caution">
    <text evidence="3">The sequence shown here is derived from an EMBL/GenBank/DDBJ whole genome shotgun (WGS) entry which is preliminary data.</text>
</comment>
<dbReference type="Proteomes" id="UP000196293">
    <property type="component" value="Unassembled WGS sequence"/>
</dbReference>
<protein>
    <recommendedName>
        <fullName evidence="6">Surface layer protein A domain-containing protein</fullName>
    </recommendedName>
</protein>
<dbReference type="EMBL" id="NFLZ01000016">
    <property type="protein sequence ID" value="OUQ75615.1"/>
    <property type="molecule type" value="Genomic_DNA"/>
</dbReference>
<evidence type="ECO:0000313" key="5">
    <source>
        <dbReference type="Proteomes" id="UP000196293"/>
    </source>
</evidence>
<organism evidence="3 4">
    <name type="scientific">Lactobacillus gallinarum</name>
    <dbReference type="NCBI Taxonomy" id="52242"/>
    <lineage>
        <taxon>Bacteria</taxon>
        <taxon>Bacillati</taxon>
        <taxon>Bacillota</taxon>
        <taxon>Bacilli</taxon>
        <taxon>Lactobacillales</taxon>
        <taxon>Lactobacillaceae</taxon>
        <taxon>Lactobacillus</taxon>
    </lineage>
</organism>
<sequence length="260" mass="28309">MKTKKLFTSLAAAVMLSTSLAGSGAVLSQTAHAADTTQTASTNAQAKKGTISVKRRSVAVTVNSDKPTLLAVTKDGKTKPVASTYTKGQAIQVYYSVPFTATAQGSEGQQLSAYYVDSQTVDGQSAMIFIPASEVTASTKVPTQDEWVKQAESDAKAIQDAYNNRDLKYIVVTPKSKKGAKIYYAYKKTKKSKKIYFKASKKKIKKGKKFKSSMIVKHGKTRYVYIGKKRYVKQSAVKLVSAKYAPVKLSDDLKSLIVEN</sequence>
<keyword evidence="5" id="KW-1185">Reference proteome</keyword>
<accession>A0A1Y4UDF8</accession>
<proteinExistence type="predicted"/>
<reference evidence="3" key="2">
    <citation type="journal article" date="2018" name="BMC Genomics">
        <title>Whole genome sequencing and function prediction of 133 gut anaerobes isolated from chicken caecum in pure cultures.</title>
        <authorList>
            <person name="Medvecky M."/>
            <person name="Cejkova D."/>
            <person name="Polansky O."/>
            <person name="Karasova D."/>
            <person name="Kubasova T."/>
            <person name="Cizek A."/>
            <person name="Rychlik I."/>
        </authorList>
    </citation>
    <scope>NUCLEOTIDE SEQUENCE</scope>
    <source>
        <strain evidence="3">An101</strain>
        <strain evidence="2">An115</strain>
    </source>
</reference>
<evidence type="ECO:0000313" key="2">
    <source>
        <dbReference type="EMBL" id="OUQ55837.1"/>
    </source>
</evidence>
<reference evidence="4 5" key="1">
    <citation type="submission" date="2017-04" db="EMBL/GenBank/DDBJ databases">
        <title>Function of individual gut microbiota members based on whole genome sequencing of pure cultures obtained from chicken caecum.</title>
        <authorList>
            <person name="Medvecky M."/>
            <person name="Cejkova D."/>
            <person name="Polansky O."/>
            <person name="Karasova D."/>
            <person name="Kubasova T."/>
            <person name="Cizek A."/>
            <person name="Rychlik I."/>
        </authorList>
    </citation>
    <scope>NUCLEOTIDE SEQUENCE [LARGE SCALE GENOMIC DNA]</scope>
    <source>
        <strain evidence="4">An101</strain>
        <strain evidence="5">An115</strain>
    </source>
</reference>
<dbReference type="RefSeq" id="WP_087176465.1">
    <property type="nucleotide sequence ID" value="NZ_NFLS01000015.1"/>
</dbReference>
<evidence type="ECO:0000256" key="1">
    <source>
        <dbReference type="SAM" id="SignalP"/>
    </source>
</evidence>
<dbReference type="Proteomes" id="UP000195859">
    <property type="component" value="Unassembled WGS sequence"/>
</dbReference>
<evidence type="ECO:0000313" key="4">
    <source>
        <dbReference type="Proteomes" id="UP000195859"/>
    </source>
</evidence>
<name>A0A1Y4UDF8_9LACO</name>
<evidence type="ECO:0000313" key="3">
    <source>
        <dbReference type="EMBL" id="OUQ75615.1"/>
    </source>
</evidence>
<dbReference type="AlphaFoldDB" id="A0A1Y4UDF8"/>
<feature type="signal peptide" evidence="1">
    <location>
        <begin position="1"/>
        <end position="33"/>
    </location>
</feature>
<feature type="chain" id="PRO_5011908076" description="Surface layer protein A domain-containing protein" evidence="1">
    <location>
        <begin position="34"/>
        <end position="260"/>
    </location>
</feature>
<keyword evidence="1" id="KW-0732">Signal</keyword>
<dbReference type="EMBL" id="NFLS01000015">
    <property type="protein sequence ID" value="OUQ55837.1"/>
    <property type="molecule type" value="Genomic_DNA"/>
</dbReference>
<gene>
    <name evidence="3" type="ORF">B5E44_06715</name>
    <name evidence="2" type="ORF">B5E59_06525</name>
</gene>